<dbReference type="Gene3D" id="3.55.50.10">
    <property type="entry name" value="Baseplate protein-like domains"/>
    <property type="match status" value="1"/>
</dbReference>
<dbReference type="SUPFAM" id="SSF69255">
    <property type="entry name" value="gp5 N-terminal domain-like"/>
    <property type="match status" value="1"/>
</dbReference>
<gene>
    <name evidence="6" type="ORF">YA0853_23015</name>
</gene>
<evidence type="ECO:0000313" key="6">
    <source>
        <dbReference type="EMBL" id="MBI6626513.1"/>
    </source>
</evidence>
<dbReference type="PANTHER" id="PTHR32305:SF15">
    <property type="entry name" value="PROTEIN RHSA-RELATED"/>
    <property type="match status" value="1"/>
</dbReference>
<dbReference type="AlphaFoldDB" id="A0A8I1E798"/>
<dbReference type="InterPro" id="IPR006533">
    <property type="entry name" value="T6SS_Vgr_RhsGE"/>
</dbReference>
<dbReference type="SUPFAM" id="SSF69349">
    <property type="entry name" value="Phage fibre proteins"/>
    <property type="match status" value="1"/>
</dbReference>
<protein>
    <submittedName>
        <fullName evidence="6">Type VI secretion system tip protein VgrG</fullName>
    </submittedName>
</protein>
<evidence type="ECO:0000259" key="4">
    <source>
        <dbReference type="Pfam" id="PF04717"/>
    </source>
</evidence>
<feature type="domain" description="Gp5/Type VI secretion system Vgr C-terminal trimerisation" evidence="5">
    <location>
        <begin position="467"/>
        <end position="574"/>
    </location>
</feature>
<dbReference type="Proteomes" id="UP000645865">
    <property type="component" value="Unassembled WGS sequence"/>
</dbReference>
<comment type="subcellular location">
    <subcellularLocation>
        <location evidence="1">Secreted</location>
    </subcellularLocation>
</comment>
<organism evidence="6 7">
    <name type="scientific">Pseudomonas rhodesiae</name>
    <dbReference type="NCBI Taxonomy" id="76760"/>
    <lineage>
        <taxon>Bacteria</taxon>
        <taxon>Pseudomonadati</taxon>
        <taxon>Pseudomonadota</taxon>
        <taxon>Gammaproteobacteria</taxon>
        <taxon>Pseudomonadales</taxon>
        <taxon>Pseudomonadaceae</taxon>
        <taxon>Pseudomonas</taxon>
    </lineage>
</organism>
<dbReference type="Gene3D" id="4.10.220.110">
    <property type="match status" value="1"/>
</dbReference>
<dbReference type="InterPro" id="IPR037026">
    <property type="entry name" value="Vgr_OB-fold_dom_sf"/>
</dbReference>
<dbReference type="NCBIfam" id="TIGR01646">
    <property type="entry name" value="vgr_GE"/>
    <property type="match status" value="1"/>
</dbReference>
<evidence type="ECO:0000256" key="1">
    <source>
        <dbReference type="ARBA" id="ARBA00004613"/>
    </source>
</evidence>
<dbReference type="RefSeq" id="WP_184316460.1">
    <property type="nucleotide sequence ID" value="NZ_JAEILH010000038.1"/>
</dbReference>
<dbReference type="InterPro" id="IPR054030">
    <property type="entry name" value="Gp5_Vgr_C"/>
</dbReference>
<comment type="similarity">
    <text evidence="2">Belongs to the VgrG protein family.</text>
</comment>
<dbReference type="Pfam" id="PF04717">
    <property type="entry name" value="Phage_base_V"/>
    <property type="match status" value="1"/>
</dbReference>
<keyword evidence="3" id="KW-0964">Secreted</keyword>
<proteinExistence type="inferred from homology"/>
<dbReference type="Gene3D" id="2.40.50.230">
    <property type="entry name" value="Gp5 N-terminal domain"/>
    <property type="match status" value="1"/>
</dbReference>
<evidence type="ECO:0000313" key="7">
    <source>
        <dbReference type="Proteomes" id="UP000645865"/>
    </source>
</evidence>
<dbReference type="InterPro" id="IPR006531">
    <property type="entry name" value="Gp5/Vgr_OB"/>
</dbReference>
<comment type="caution">
    <text evidence="6">The sequence shown here is derived from an EMBL/GenBank/DDBJ whole genome shotgun (WGS) entry which is preliminary data.</text>
</comment>
<evidence type="ECO:0000256" key="2">
    <source>
        <dbReference type="ARBA" id="ARBA00005558"/>
    </source>
</evidence>
<dbReference type="Pfam" id="PF05954">
    <property type="entry name" value="Phage_GPD"/>
    <property type="match status" value="1"/>
</dbReference>
<dbReference type="NCBIfam" id="TIGR03361">
    <property type="entry name" value="VI_Rhs_Vgr"/>
    <property type="match status" value="1"/>
</dbReference>
<reference evidence="6" key="1">
    <citation type="submission" date="2020-12" db="EMBL/GenBank/DDBJ databases">
        <title>Comparative genomic insights into the epidemiology and virulence of plant pathogenic Pseudomonads from Turkey.</title>
        <authorList>
            <person name="Dillon M."/>
            <person name="Ruiz-Bedoya T."/>
            <person name="Bendalovic-Torma C."/>
            <person name="Guttman K.M."/>
            <person name="Kwak H."/>
            <person name="Middleton M.A."/>
            <person name="Wang P.W."/>
            <person name="Horuz S."/>
            <person name="Aysan Y."/>
            <person name="Guttman D.S."/>
        </authorList>
    </citation>
    <scope>NUCLEOTIDE SEQUENCE</scope>
    <source>
        <strain evidence="6">S5_IA_3a</strain>
    </source>
</reference>
<evidence type="ECO:0000256" key="3">
    <source>
        <dbReference type="ARBA" id="ARBA00022525"/>
    </source>
</evidence>
<dbReference type="InterPro" id="IPR017847">
    <property type="entry name" value="T6SS_RhsGE_Vgr_subset"/>
</dbReference>
<dbReference type="GO" id="GO:0005576">
    <property type="term" value="C:extracellular region"/>
    <property type="evidence" value="ECO:0007669"/>
    <property type="project" value="UniProtKB-SubCell"/>
</dbReference>
<dbReference type="Pfam" id="PF22178">
    <property type="entry name" value="Gp5_trimer_C"/>
    <property type="match status" value="1"/>
</dbReference>
<dbReference type="PANTHER" id="PTHR32305">
    <property type="match status" value="1"/>
</dbReference>
<dbReference type="Gene3D" id="2.30.110.50">
    <property type="match status" value="1"/>
</dbReference>
<evidence type="ECO:0000259" key="5">
    <source>
        <dbReference type="Pfam" id="PF22178"/>
    </source>
</evidence>
<sequence>MVNAFVSSSFKLILPGVNTDFQVLAFNGQEVLDQPFFIQVQVTSENPSLELEALLHQPAYLDFGDADQGLHGQVYAVGRDDPGRRLTRYHLTLAPRLACLAHRCDQRIFQQRSVPQIIAAVLEHHGILADAYRFELGPVIYPPRTFCVQYAETDLHFIQRLCEEEGIHYHFRHSEHAHVLVFGDDQTVFRRLPTQHYSASGGPEAPTRVIQRFDVRLSTRSRQTVRRDYDFEHPSLRLQDSASIEPAHRLEDYRYPGGFTGHVRGAQLARRGLERHHSDRHRVLGRSDQPVLRSGHFLELQDHPDPSCNDLWLITSVRHEGYQPQVLEEAVVESEGFQGYRNRFTAIPWRSTYRPPLKHPKPTINGSQTATVTGPAGEDVHCDDYGRVKVCFHWDRLDKRDDKSSGWVRVASGWAGDGFGATMIPRVGMEVVVTFLEGDPDQPLITGCVPNALHMPTYPLPQHKTRSVLRSRSSPGGGGFNEVFVEDRRGDELIYLRAQRDLEQRVGHDSRLEVAGERHETIRGLSSTRLEHEAHQHIAGDRKVVLQANDHLRVNGSRQVHIDQNLVIEAGQEIHLKAGASLIIDAGAQLSFKAGGEHLVIQAGGIFSSRPVVVGGIPAITRSAAPLAPGEDVAAPLARVDGPKMSPTQGMIMSLAKQLGADFCPVCKGCGEGVCDINGRAA</sequence>
<dbReference type="EMBL" id="JAEILH010000038">
    <property type="protein sequence ID" value="MBI6626513.1"/>
    <property type="molecule type" value="Genomic_DNA"/>
</dbReference>
<dbReference type="SUPFAM" id="SSF69279">
    <property type="entry name" value="Phage tail proteins"/>
    <property type="match status" value="2"/>
</dbReference>
<accession>A0A8I1E798</accession>
<feature type="domain" description="Gp5/Type VI secretion system Vgr protein OB-fold" evidence="4">
    <location>
        <begin position="383"/>
        <end position="449"/>
    </location>
</feature>
<dbReference type="InterPro" id="IPR050708">
    <property type="entry name" value="T6SS_VgrG/RHS"/>
</dbReference>
<name>A0A8I1E798_9PSED</name>